<comment type="caution">
    <text evidence="1">The sequence shown here is derived from an EMBL/GenBank/DDBJ whole genome shotgun (WGS) entry which is preliminary data.</text>
</comment>
<keyword evidence="2" id="KW-1185">Reference proteome</keyword>
<name>A0ABT8F4S0_9BACT</name>
<dbReference type="RefSeq" id="WP_320003988.1">
    <property type="nucleotide sequence ID" value="NZ_JAUHJS010000003.1"/>
</dbReference>
<proteinExistence type="predicted"/>
<sequence length="147" mass="17489">MKIRCIYKTGEALRSYEYTSLEKDVLGRFGVTGYSEYGELEIGKEYLVMGTIAFKSHLAYLIDDKGLISVCPCQLFEVIDSRVNPNWYFRLVEKDEHIYPFIQGIWGYHELCFDKKSYENLIVEREEEAQRIYFRRKIELEESLEQI</sequence>
<dbReference type="EMBL" id="JAUHJS010000003">
    <property type="protein sequence ID" value="MDN4165463.1"/>
    <property type="molecule type" value="Genomic_DNA"/>
</dbReference>
<reference evidence="1" key="1">
    <citation type="submission" date="2023-06" db="EMBL/GenBank/DDBJ databases">
        <title>Cytophagales bacterium Strain LB-30, isolated from soil.</title>
        <authorList>
            <person name="Liu B."/>
        </authorList>
    </citation>
    <scope>NUCLEOTIDE SEQUENCE</scope>
    <source>
        <strain evidence="1">LB-30</strain>
    </source>
</reference>
<gene>
    <name evidence="1" type="ORF">QWY31_08125</name>
</gene>
<dbReference type="Proteomes" id="UP001168552">
    <property type="component" value="Unassembled WGS sequence"/>
</dbReference>
<organism evidence="1 2">
    <name type="scientific">Shiella aurantiaca</name>
    <dbReference type="NCBI Taxonomy" id="3058365"/>
    <lineage>
        <taxon>Bacteria</taxon>
        <taxon>Pseudomonadati</taxon>
        <taxon>Bacteroidota</taxon>
        <taxon>Cytophagia</taxon>
        <taxon>Cytophagales</taxon>
        <taxon>Shiellaceae</taxon>
        <taxon>Shiella</taxon>
    </lineage>
</organism>
<protein>
    <submittedName>
        <fullName evidence="1">Uncharacterized protein</fullName>
    </submittedName>
</protein>
<accession>A0ABT8F4S0</accession>
<evidence type="ECO:0000313" key="2">
    <source>
        <dbReference type="Proteomes" id="UP001168552"/>
    </source>
</evidence>
<evidence type="ECO:0000313" key="1">
    <source>
        <dbReference type="EMBL" id="MDN4165463.1"/>
    </source>
</evidence>